<proteinExistence type="predicted"/>
<protein>
    <submittedName>
        <fullName evidence="3">Uncharacterized protein</fullName>
    </submittedName>
</protein>
<dbReference type="EMBL" id="BLLK01000062">
    <property type="protein sequence ID" value="GFH58679.1"/>
    <property type="molecule type" value="Genomic_DNA"/>
</dbReference>
<comment type="caution">
    <text evidence="3">The sequence shown here is derived from an EMBL/GenBank/DDBJ whole genome shotgun (WGS) entry which is preliminary data.</text>
</comment>
<keyword evidence="2" id="KW-1133">Transmembrane helix</keyword>
<sequence length="683" mass="75227">MRSDPSGEKIIEKVQTDGEGVDNTSPEEHQGADGHVDVVDNGVDNDSSVEKDDNGGSKDEMKLEDKPIHADIIAESSLNDSKERTVDVNERIEPKQKQIVSPRRRDRLEKLRKKRIDAVNASRNSIWVQTQTNDVAEVTQPSIETDQTPNREKEEVEKPTTTSTDIKQVGKEVDHVSATNEIEIPAPPATLQVQLEDSEGPMTMSPSPRDTDNVEKQDAEPGPEEAITIEKGDEGFEGGNTEGGEALKQPDATLSSLDNYIDLSSSSSTSCNDDDDKYSVINSNKSEDLIEMDKHERTEKTEVEFESSVGTSIKRPQFNKTNRQISDERALTNSSSNLTTASQVTIKHGNTTNKGLKNPVPTTNSMVSLNSDISSLNPDEGTLGSEEYKREIERLRMRKIKLQSVAVSVGMNHDIEPMETLTEVSKLSSSEHDIVLSDSKKSDELDTAILQISTQNKSDNVPKRGEYNASSAPVESRPCDNGLERLIMVAMIGMIGGVLGSMFAYDTCEFVSIRKKVGYYDEILQVSAGMKYFTSIDSVFTGSQCIAYDHENLYYTQEPPHFAKISSLSGIACGVTSVVILWFYILTKKTTTKIWNIASAFSCIASLAQILTFQFYFSSVCKEETCTIGEGTVASFIAAMSYGCIGYEMIGNKPNRRIPHALGEKLIKNDGDNDDHYKAPSIV</sequence>
<feature type="compositionally biased region" description="Basic and acidic residues" evidence="1">
    <location>
        <begin position="209"/>
        <end position="219"/>
    </location>
</feature>
<evidence type="ECO:0000313" key="3">
    <source>
        <dbReference type="EMBL" id="GFH58679.1"/>
    </source>
</evidence>
<evidence type="ECO:0000256" key="2">
    <source>
        <dbReference type="SAM" id="Phobius"/>
    </source>
</evidence>
<organism evidence="3 4">
    <name type="scientific">Chaetoceros tenuissimus</name>
    <dbReference type="NCBI Taxonomy" id="426638"/>
    <lineage>
        <taxon>Eukaryota</taxon>
        <taxon>Sar</taxon>
        <taxon>Stramenopiles</taxon>
        <taxon>Ochrophyta</taxon>
        <taxon>Bacillariophyta</taxon>
        <taxon>Coscinodiscophyceae</taxon>
        <taxon>Chaetocerotophycidae</taxon>
        <taxon>Chaetocerotales</taxon>
        <taxon>Chaetocerotaceae</taxon>
        <taxon>Chaetoceros</taxon>
    </lineage>
</organism>
<feature type="region of interest" description="Disordered" evidence="1">
    <location>
        <begin position="332"/>
        <end position="382"/>
    </location>
</feature>
<keyword evidence="2" id="KW-0812">Transmembrane</keyword>
<feature type="compositionally biased region" description="Low complexity" evidence="1">
    <location>
        <begin position="332"/>
        <end position="342"/>
    </location>
</feature>
<feature type="compositionally biased region" description="Basic and acidic residues" evidence="1">
    <location>
        <begin position="26"/>
        <end position="38"/>
    </location>
</feature>
<keyword evidence="2" id="KW-0472">Membrane</keyword>
<feature type="compositionally biased region" description="Basic and acidic residues" evidence="1">
    <location>
        <begin position="149"/>
        <end position="158"/>
    </location>
</feature>
<dbReference type="Proteomes" id="UP001054902">
    <property type="component" value="Unassembled WGS sequence"/>
</dbReference>
<feature type="compositionally biased region" description="Polar residues" evidence="1">
    <location>
        <begin position="343"/>
        <end position="377"/>
    </location>
</feature>
<feature type="compositionally biased region" description="Basic and acidic residues" evidence="1">
    <location>
        <begin position="1"/>
        <end position="16"/>
    </location>
</feature>
<keyword evidence="4" id="KW-1185">Reference proteome</keyword>
<name>A0AAD3D9S9_9STRA</name>
<feature type="compositionally biased region" description="Basic and acidic residues" evidence="1">
    <location>
        <begin position="80"/>
        <end position="96"/>
    </location>
</feature>
<evidence type="ECO:0000256" key="1">
    <source>
        <dbReference type="SAM" id="MobiDB-lite"/>
    </source>
</evidence>
<gene>
    <name evidence="3" type="ORF">CTEN210_15155</name>
</gene>
<feature type="compositionally biased region" description="Basic and acidic residues" evidence="1">
    <location>
        <begin position="48"/>
        <end position="69"/>
    </location>
</feature>
<reference evidence="3 4" key="1">
    <citation type="journal article" date="2021" name="Sci. Rep.">
        <title>The genome of the diatom Chaetoceros tenuissimus carries an ancient integrated fragment of an extant virus.</title>
        <authorList>
            <person name="Hongo Y."/>
            <person name="Kimura K."/>
            <person name="Takaki Y."/>
            <person name="Yoshida Y."/>
            <person name="Baba S."/>
            <person name="Kobayashi G."/>
            <person name="Nagasaki K."/>
            <person name="Hano T."/>
            <person name="Tomaru Y."/>
        </authorList>
    </citation>
    <scope>NUCLEOTIDE SEQUENCE [LARGE SCALE GENOMIC DNA]</scope>
    <source>
        <strain evidence="3 4">NIES-3715</strain>
    </source>
</reference>
<feature type="region of interest" description="Disordered" evidence="1">
    <location>
        <begin position="1"/>
        <end position="106"/>
    </location>
</feature>
<dbReference type="AlphaFoldDB" id="A0AAD3D9S9"/>
<feature type="transmembrane region" description="Helical" evidence="2">
    <location>
        <begin position="597"/>
        <end position="617"/>
    </location>
</feature>
<accession>A0AAD3D9S9</accession>
<feature type="transmembrane region" description="Helical" evidence="2">
    <location>
        <begin position="565"/>
        <end position="585"/>
    </location>
</feature>
<feature type="region of interest" description="Disordered" evidence="1">
    <location>
        <begin position="137"/>
        <end position="251"/>
    </location>
</feature>
<evidence type="ECO:0000313" key="4">
    <source>
        <dbReference type="Proteomes" id="UP001054902"/>
    </source>
</evidence>
<feature type="compositionally biased region" description="Polar residues" evidence="1">
    <location>
        <begin position="137"/>
        <end position="148"/>
    </location>
</feature>